<feature type="region of interest" description="Disordered" evidence="1">
    <location>
        <begin position="1"/>
        <end position="29"/>
    </location>
</feature>
<dbReference type="InterPro" id="IPR007343">
    <property type="entry name" value="Uncharacterised_pept_Zn_put"/>
</dbReference>
<feature type="compositionally biased region" description="Basic and acidic residues" evidence="1">
    <location>
        <begin position="1"/>
        <end position="12"/>
    </location>
</feature>
<proteinExistence type="predicted"/>
<dbReference type="Pfam" id="PF04228">
    <property type="entry name" value="Zn_peptidase"/>
    <property type="match status" value="1"/>
</dbReference>
<keyword evidence="3" id="KW-1185">Reference proteome</keyword>
<evidence type="ECO:0008006" key="4">
    <source>
        <dbReference type="Google" id="ProtNLM"/>
    </source>
</evidence>
<reference evidence="2 3" key="1">
    <citation type="submission" date="2015-11" db="EMBL/GenBank/DDBJ databases">
        <title>Genome-wide analysis reveals the secondary metabolome in Streptomyces kanasensis ZX01.</title>
        <authorList>
            <person name="Zhang G."/>
            <person name="Han L."/>
            <person name="Feng J."/>
            <person name="Zhang X."/>
        </authorList>
    </citation>
    <scope>NUCLEOTIDE SEQUENCE [LARGE SCALE GENOMIC DNA]</scope>
    <source>
        <strain evidence="2 3">ZX01</strain>
    </source>
</reference>
<evidence type="ECO:0000313" key="3">
    <source>
        <dbReference type="Proteomes" id="UP000054011"/>
    </source>
</evidence>
<dbReference type="AlphaFoldDB" id="A0A124EDH1"/>
<gene>
    <name evidence="2" type="ORF">ATE80_00830</name>
</gene>
<dbReference type="Proteomes" id="UP000054011">
    <property type="component" value="Unassembled WGS sequence"/>
</dbReference>
<sequence>MPPDDITERLGDQHVPPAQEGASVLQSSGQPTQEVVAAYVTDVVQDADRLWTDFFTRQMNLREPLVSYVVITPEQQPIRSKCPAPGGGPLDIAHDTPNAYYCSADERSPGYLGTIYLPVTTMQKMWTGKVLGNISKRGGDFAAAIVTAHEFGHHVVDELHAQYSERDQVAYGRPAGKWTELIADCMAGVWATHAYHSGYLTAEKL</sequence>
<evidence type="ECO:0000313" key="2">
    <source>
        <dbReference type="EMBL" id="KUH40758.1"/>
    </source>
</evidence>
<organism evidence="2 3">
    <name type="scientific">Streptomyces kanasensis</name>
    <dbReference type="NCBI Taxonomy" id="936756"/>
    <lineage>
        <taxon>Bacteria</taxon>
        <taxon>Bacillati</taxon>
        <taxon>Actinomycetota</taxon>
        <taxon>Actinomycetes</taxon>
        <taxon>Kitasatosporales</taxon>
        <taxon>Streptomycetaceae</taxon>
        <taxon>Streptomyces</taxon>
    </lineage>
</organism>
<protein>
    <recommendedName>
        <fullName evidence="4">Metalloprotease</fullName>
    </recommendedName>
</protein>
<comment type="caution">
    <text evidence="2">The sequence shown here is derived from an EMBL/GenBank/DDBJ whole genome shotgun (WGS) entry which is preliminary data.</text>
</comment>
<dbReference type="EMBL" id="LNSV01000001">
    <property type="protein sequence ID" value="KUH40758.1"/>
    <property type="molecule type" value="Genomic_DNA"/>
</dbReference>
<name>A0A124EDH1_9ACTN</name>
<evidence type="ECO:0000256" key="1">
    <source>
        <dbReference type="SAM" id="MobiDB-lite"/>
    </source>
</evidence>
<accession>A0A124EDH1</accession>